<dbReference type="SUPFAM" id="SSF53383">
    <property type="entry name" value="PLP-dependent transferases"/>
    <property type="match status" value="1"/>
</dbReference>
<dbReference type="InterPro" id="IPR015424">
    <property type="entry name" value="PyrdxlP-dep_Trfase"/>
</dbReference>
<feature type="domain" description="Aminotransferase class I/classII large" evidence="1">
    <location>
        <begin position="19"/>
        <end position="273"/>
    </location>
</feature>
<dbReference type="AlphaFoldDB" id="A0AAN8K773"/>
<dbReference type="Gene3D" id="3.90.1150.10">
    <property type="entry name" value="Aspartate Aminotransferase, domain 1"/>
    <property type="match status" value="1"/>
</dbReference>
<gene>
    <name evidence="2" type="ORF">SNE40_001471</name>
</gene>
<proteinExistence type="predicted"/>
<dbReference type="GO" id="GO:0030170">
    <property type="term" value="F:pyridoxal phosphate binding"/>
    <property type="evidence" value="ECO:0007669"/>
    <property type="project" value="InterPro"/>
</dbReference>
<evidence type="ECO:0000313" key="3">
    <source>
        <dbReference type="Proteomes" id="UP001347796"/>
    </source>
</evidence>
<dbReference type="GO" id="GO:0047536">
    <property type="term" value="F:2-aminoadipate transaminase activity"/>
    <property type="evidence" value="ECO:0007669"/>
    <property type="project" value="TreeGrafter"/>
</dbReference>
<accession>A0AAN8K773</accession>
<protein>
    <recommendedName>
        <fullName evidence="1">Aminotransferase class I/classII large domain-containing protein</fullName>
    </recommendedName>
</protein>
<dbReference type="InterPro" id="IPR004839">
    <property type="entry name" value="Aminotransferase_I/II_large"/>
</dbReference>
<name>A0AAN8K773_PATCE</name>
<dbReference type="EMBL" id="JAZGQO010000001">
    <property type="protein sequence ID" value="KAK6196201.1"/>
    <property type="molecule type" value="Genomic_DNA"/>
</dbReference>
<dbReference type="PANTHER" id="PTHR42858">
    <property type="entry name" value="AMINOTRANSFERASE"/>
    <property type="match status" value="1"/>
</dbReference>
<dbReference type="CDD" id="cd00609">
    <property type="entry name" value="AAT_like"/>
    <property type="match status" value="1"/>
</dbReference>
<dbReference type="InterPro" id="IPR015421">
    <property type="entry name" value="PyrdxlP-dep_Trfase_major"/>
</dbReference>
<dbReference type="Proteomes" id="UP001347796">
    <property type="component" value="Unassembled WGS sequence"/>
</dbReference>
<keyword evidence="3" id="KW-1185">Reference proteome</keyword>
<organism evidence="2 3">
    <name type="scientific">Patella caerulea</name>
    <name type="common">Rayed Mediterranean limpet</name>
    <dbReference type="NCBI Taxonomy" id="87958"/>
    <lineage>
        <taxon>Eukaryota</taxon>
        <taxon>Metazoa</taxon>
        <taxon>Spiralia</taxon>
        <taxon>Lophotrochozoa</taxon>
        <taxon>Mollusca</taxon>
        <taxon>Gastropoda</taxon>
        <taxon>Patellogastropoda</taxon>
        <taxon>Patelloidea</taxon>
        <taxon>Patellidae</taxon>
        <taxon>Patella</taxon>
    </lineage>
</organism>
<dbReference type="PANTHER" id="PTHR42858:SF1">
    <property type="entry name" value="LD15494P"/>
    <property type="match status" value="1"/>
</dbReference>
<evidence type="ECO:0000313" key="2">
    <source>
        <dbReference type="EMBL" id="KAK6196201.1"/>
    </source>
</evidence>
<reference evidence="2 3" key="1">
    <citation type="submission" date="2024-01" db="EMBL/GenBank/DDBJ databases">
        <title>The genome of the rayed Mediterranean limpet Patella caerulea (Linnaeus, 1758).</title>
        <authorList>
            <person name="Anh-Thu Weber A."/>
            <person name="Halstead-Nussloch G."/>
        </authorList>
    </citation>
    <scope>NUCLEOTIDE SEQUENCE [LARGE SCALE GENOMIC DNA]</scope>
    <source>
        <strain evidence="2">AATW-2023a</strain>
        <tissue evidence="2">Whole specimen</tissue>
    </source>
</reference>
<comment type="caution">
    <text evidence="2">The sequence shown here is derived from an EMBL/GenBank/DDBJ whole genome shotgun (WGS) entry which is preliminary data.</text>
</comment>
<sequence>MDVVERFKVNRDKGRASGCISLMEGIPGVDTLKPCREILQKATTHLLDSELNTSRTFAYGPEQGDEEVRRVLASFLTEQYGHEEPVDADKIILTAGATQGAHLIATLLFGHGTTCFIEDPTYFIMHKMLSEDLKMNLIPVKLDSEGMDVEELDKLLTQHKPDVIPEDQLYWSFIYSIPVYHNPTGISYSPERCRALIECARKHKVLIIAEDVYNLLCYNTPHPPKRLIAYDNPSDPNYYGSVVSNGTFSKILAPCFRLGWIEGPDAVVQRLVKSFVAYSGGSFNHFGSLVASSILKLNLLQPHIESLKKIYGVISLYY</sequence>
<dbReference type="Gene3D" id="3.40.640.10">
    <property type="entry name" value="Type I PLP-dependent aspartate aminotransferase-like (Major domain)"/>
    <property type="match status" value="1"/>
</dbReference>
<dbReference type="Pfam" id="PF00155">
    <property type="entry name" value="Aminotran_1_2"/>
    <property type="match status" value="1"/>
</dbReference>
<dbReference type="InterPro" id="IPR015422">
    <property type="entry name" value="PyrdxlP-dep_Trfase_small"/>
</dbReference>
<evidence type="ECO:0000259" key="1">
    <source>
        <dbReference type="Pfam" id="PF00155"/>
    </source>
</evidence>